<dbReference type="GO" id="GO:0010628">
    <property type="term" value="P:positive regulation of gene expression"/>
    <property type="evidence" value="ECO:0007669"/>
    <property type="project" value="TreeGrafter"/>
</dbReference>
<dbReference type="GO" id="GO:0043565">
    <property type="term" value="F:sequence-specific DNA binding"/>
    <property type="evidence" value="ECO:0007669"/>
    <property type="project" value="TreeGrafter"/>
</dbReference>
<keyword evidence="4" id="KW-0804">Transcription</keyword>
<evidence type="ECO:0000256" key="2">
    <source>
        <dbReference type="ARBA" id="ARBA00023015"/>
    </source>
</evidence>
<dbReference type="RefSeq" id="WP_183415130.1">
    <property type="nucleotide sequence ID" value="NZ_JACHXA010000001.1"/>
</dbReference>
<dbReference type="InterPro" id="IPR037424">
    <property type="entry name" value="NocR_PBP2"/>
</dbReference>
<dbReference type="InterPro" id="IPR036388">
    <property type="entry name" value="WH-like_DNA-bd_sf"/>
</dbReference>
<dbReference type="AlphaFoldDB" id="A0A839SQ36"/>
<evidence type="ECO:0000256" key="1">
    <source>
        <dbReference type="ARBA" id="ARBA00009437"/>
    </source>
</evidence>
<evidence type="ECO:0000313" key="6">
    <source>
        <dbReference type="EMBL" id="MBB3064338.1"/>
    </source>
</evidence>
<gene>
    <name evidence="6" type="ORF">FHR98_000603</name>
</gene>
<protein>
    <submittedName>
        <fullName evidence="6">DNA-binding transcriptional LysR family regulator</fullName>
    </submittedName>
</protein>
<dbReference type="GO" id="GO:0003700">
    <property type="term" value="F:DNA-binding transcription factor activity"/>
    <property type="evidence" value="ECO:0007669"/>
    <property type="project" value="InterPro"/>
</dbReference>
<reference evidence="6 7" key="1">
    <citation type="submission" date="2020-08" db="EMBL/GenBank/DDBJ databases">
        <title>Genomic Encyclopedia of Type Strains, Phase III (KMG-III): the genomes of soil and plant-associated and newly described type strains.</title>
        <authorList>
            <person name="Whitman W."/>
        </authorList>
    </citation>
    <scope>NUCLEOTIDE SEQUENCE [LARGE SCALE GENOMIC DNA]</scope>
    <source>
        <strain evidence="6 7">CECT 8803</strain>
    </source>
</reference>
<dbReference type="InterPro" id="IPR036390">
    <property type="entry name" value="WH_DNA-bd_sf"/>
</dbReference>
<comment type="similarity">
    <text evidence="1">Belongs to the LysR transcriptional regulatory family.</text>
</comment>
<dbReference type="SUPFAM" id="SSF46785">
    <property type="entry name" value="Winged helix' DNA-binding domain"/>
    <property type="match status" value="1"/>
</dbReference>
<dbReference type="Pfam" id="PF03466">
    <property type="entry name" value="LysR_substrate"/>
    <property type="match status" value="1"/>
</dbReference>
<comment type="caution">
    <text evidence="6">The sequence shown here is derived from an EMBL/GenBank/DDBJ whole genome shotgun (WGS) entry which is preliminary data.</text>
</comment>
<evidence type="ECO:0000259" key="5">
    <source>
        <dbReference type="PROSITE" id="PS50931"/>
    </source>
</evidence>
<dbReference type="EMBL" id="JACHXA010000001">
    <property type="protein sequence ID" value="MBB3064338.1"/>
    <property type="molecule type" value="Genomic_DNA"/>
</dbReference>
<dbReference type="Gene3D" id="3.40.190.290">
    <property type="match status" value="1"/>
</dbReference>
<name>A0A839SQ36_9PROT</name>
<dbReference type="InterPro" id="IPR000847">
    <property type="entry name" value="LysR_HTH_N"/>
</dbReference>
<dbReference type="Proteomes" id="UP000581135">
    <property type="component" value="Unassembled WGS sequence"/>
</dbReference>
<dbReference type="PRINTS" id="PR00039">
    <property type="entry name" value="HTHLYSR"/>
</dbReference>
<organism evidence="6 7">
    <name type="scientific">Limibacillus halophilus</name>
    <dbReference type="NCBI Taxonomy" id="1579333"/>
    <lineage>
        <taxon>Bacteria</taxon>
        <taxon>Pseudomonadati</taxon>
        <taxon>Pseudomonadota</taxon>
        <taxon>Alphaproteobacteria</taxon>
        <taxon>Rhodospirillales</taxon>
        <taxon>Rhodovibrionaceae</taxon>
        <taxon>Limibacillus</taxon>
    </lineage>
</organism>
<feature type="domain" description="HTH lysR-type" evidence="5">
    <location>
        <begin position="3"/>
        <end position="60"/>
    </location>
</feature>
<dbReference type="SUPFAM" id="SSF53850">
    <property type="entry name" value="Periplasmic binding protein-like II"/>
    <property type="match status" value="1"/>
</dbReference>
<dbReference type="Gene3D" id="1.10.10.10">
    <property type="entry name" value="Winged helix-like DNA-binding domain superfamily/Winged helix DNA-binding domain"/>
    <property type="match status" value="1"/>
</dbReference>
<dbReference type="PANTHER" id="PTHR30427">
    <property type="entry name" value="TRANSCRIPTIONAL ACTIVATOR PROTEIN LYSR"/>
    <property type="match status" value="1"/>
</dbReference>
<evidence type="ECO:0000256" key="3">
    <source>
        <dbReference type="ARBA" id="ARBA00023125"/>
    </source>
</evidence>
<dbReference type="InterPro" id="IPR005119">
    <property type="entry name" value="LysR_subst-bd"/>
</dbReference>
<keyword evidence="7" id="KW-1185">Reference proteome</keyword>
<dbReference type="CDD" id="cd08415">
    <property type="entry name" value="PBP2_LysR_opines_like"/>
    <property type="match status" value="1"/>
</dbReference>
<evidence type="ECO:0000313" key="7">
    <source>
        <dbReference type="Proteomes" id="UP000581135"/>
    </source>
</evidence>
<dbReference type="Pfam" id="PF00126">
    <property type="entry name" value="HTH_1"/>
    <property type="match status" value="1"/>
</dbReference>
<evidence type="ECO:0000256" key="4">
    <source>
        <dbReference type="ARBA" id="ARBA00023163"/>
    </source>
</evidence>
<dbReference type="PROSITE" id="PS50931">
    <property type="entry name" value="HTH_LYSR"/>
    <property type="match status" value="1"/>
</dbReference>
<sequence length="312" mass="34836">MKVNARQLEAFVSVMRCGSVTGAAEMLNVSQPAISQQLKSLEGICGFKLFERKHGRVYPTSEAETLFAEADRMFTGLEKIARVAEGIRDRNWGKLTIAAFPAMASRFLPRVVSEYCQVRPDVRVTVESRRSRSLIDWVAANNVDIGIGLLSGEHPGVTSEELFRMSGVCAVPRNHHLSRLKSVHARDLVREPFISLGRDDRSRFGVDKVFDNLGVTRRIQIETEQSEAACAFVAYGAGVSVVDPFSTYEFDDREIAVLPFKPRVEFRLWALFPSSRTPSHLARDFLSIFKSALERLDQNTITPRTSPKGAAD</sequence>
<accession>A0A839SQ36</accession>
<keyword evidence="2" id="KW-0805">Transcription regulation</keyword>
<dbReference type="PANTHER" id="PTHR30427:SF1">
    <property type="entry name" value="TRANSCRIPTIONAL ACTIVATOR PROTEIN LYSR"/>
    <property type="match status" value="1"/>
</dbReference>
<keyword evidence="3 6" id="KW-0238">DNA-binding</keyword>
<proteinExistence type="inferred from homology"/>